<dbReference type="Proteomes" id="UP000749559">
    <property type="component" value="Unassembled WGS sequence"/>
</dbReference>
<keyword evidence="6 12" id="KW-1133">Transmembrane helix</keyword>
<keyword evidence="14" id="KW-1185">Reference proteome</keyword>
<sequence>SGNHSAMYQVHRSFHIADYVIFSLVLVISAIIGVYHACTGGKQRTNKEFFMANRSLPVIPVAISILVTLTSAVLILGVTAEVYTRGTMYFMAFFGISLACVVSTVTFVPLLYPLKYTSSYEYLKHRFDSHTTKLVGSCIFILSQLLYMGIVLFSPATALEA</sequence>
<dbReference type="EMBL" id="CAIIXF020000010">
    <property type="protein sequence ID" value="CAH1796924.1"/>
    <property type="molecule type" value="Genomic_DNA"/>
</dbReference>
<comment type="subcellular location">
    <subcellularLocation>
        <location evidence="1">Cell membrane</location>
        <topology evidence="1">Multi-pass membrane protein</topology>
    </subcellularLocation>
</comment>
<name>A0A8S4PS25_OWEFU</name>
<dbReference type="PANTHER" id="PTHR42985">
    <property type="entry name" value="SODIUM-COUPLED MONOCARBOXYLATE TRANSPORTER"/>
    <property type="match status" value="1"/>
</dbReference>
<dbReference type="PROSITE" id="PS50283">
    <property type="entry name" value="NA_SOLUT_SYMP_3"/>
    <property type="match status" value="1"/>
</dbReference>
<feature type="transmembrane region" description="Helical" evidence="12">
    <location>
        <begin position="58"/>
        <end position="78"/>
    </location>
</feature>
<evidence type="ECO:0000256" key="9">
    <source>
        <dbReference type="ARBA" id="ARBA00023136"/>
    </source>
</evidence>
<dbReference type="InterPro" id="IPR038377">
    <property type="entry name" value="Na/Glc_symporter_sf"/>
</dbReference>
<feature type="non-terminal residue" evidence="13">
    <location>
        <position position="1"/>
    </location>
</feature>
<feature type="transmembrane region" description="Helical" evidence="12">
    <location>
        <begin position="20"/>
        <end position="38"/>
    </location>
</feature>
<dbReference type="GO" id="GO:0005886">
    <property type="term" value="C:plasma membrane"/>
    <property type="evidence" value="ECO:0007669"/>
    <property type="project" value="UniProtKB-SubCell"/>
</dbReference>
<dbReference type="GO" id="GO:0015293">
    <property type="term" value="F:symporter activity"/>
    <property type="evidence" value="ECO:0007669"/>
    <property type="project" value="TreeGrafter"/>
</dbReference>
<dbReference type="InterPro" id="IPR051163">
    <property type="entry name" value="Sodium:Solute_Symporter_SSF"/>
</dbReference>
<keyword evidence="4" id="KW-1003">Cell membrane</keyword>
<evidence type="ECO:0008006" key="15">
    <source>
        <dbReference type="Google" id="ProtNLM"/>
    </source>
</evidence>
<dbReference type="PANTHER" id="PTHR42985:SF40">
    <property type="entry name" value="LD47995P-RELATED"/>
    <property type="match status" value="1"/>
</dbReference>
<dbReference type="AlphaFoldDB" id="A0A8S4PS25"/>
<comment type="similarity">
    <text evidence="2 11">Belongs to the sodium:solute symporter (SSF) (TC 2.A.21) family.</text>
</comment>
<evidence type="ECO:0000313" key="13">
    <source>
        <dbReference type="EMBL" id="CAH1796924.1"/>
    </source>
</evidence>
<keyword evidence="9 12" id="KW-0472">Membrane</keyword>
<feature type="transmembrane region" description="Helical" evidence="12">
    <location>
        <begin position="90"/>
        <end position="114"/>
    </location>
</feature>
<feature type="transmembrane region" description="Helical" evidence="12">
    <location>
        <begin position="134"/>
        <end position="153"/>
    </location>
</feature>
<gene>
    <name evidence="13" type="ORF">OFUS_LOCUS21283</name>
</gene>
<keyword evidence="3" id="KW-0813">Transport</keyword>
<dbReference type="InterPro" id="IPR001734">
    <property type="entry name" value="Na/solute_symporter"/>
</dbReference>
<evidence type="ECO:0000256" key="3">
    <source>
        <dbReference type="ARBA" id="ARBA00022448"/>
    </source>
</evidence>
<evidence type="ECO:0000256" key="5">
    <source>
        <dbReference type="ARBA" id="ARBA00022692"/>
    </source>
</evidence>
<keyword evidence="8" id="KW-0406">Ion transport</keyword>
<organism evidence="13 14">
    <name type="scientific">Owenia fusiformis</name>
    <name type="common">Polychaete worm</name>
    <dbReference type="NCBI Taxonomy" id="6347"/>
    <lineage>
        <taxon>Eukaryota</taxon>
        <taxon>Metazoa</taxon>
        <taxon>Spiralia</taxon>
        <taxon>Lophotrochozoa</taxon>
        <taxon>Annelida</taxon>
        <taxon>Polychaeta</taxon>
        <taxon>Sedentaria</taxon>
        <taxon>Canalipalpata</taxon>
        <taxon>Sabellida</taxon>
        <taxon>Oweniida</taxon>
        <taxon>Oweniidae</taxon>
        <taxon>Owenia</taxon>
    </lineage>
</organism>
<reference evidence="13" key="1">
    <citation type="submission" date="2022-03" db="EMBL/GenBank/DDBJ databases">
        <authorList>
            <person name="Martin C."/>
        </authorList>
    </citation>
    <scope>NUCLEOTIDE SEQUENCE</scope>
</reference>
<dbReference type="Pfam" id="PF00474">
    <property type="entry name" value="SSF"/>
    <property type="match status" value="1"/>
</dbReference>
<accession>A0A8S4PS25</accession>
<evidence type="ECO:0000256" key="2">
    <source>
        <dbReference type="ARBA" id="ARBA00006434"/>
    </source>
</evidence>
<dbReference type="OrthoDB" id="6152138at2759"/>
<keyword evidence="7" id="KW-0915">Sodium</keyword>
<keyword evidence="5 12" id="KW-0812">Transmembrane</keyword>
<evidence type="ECO:0000256" key="1">
    <source>
        <dbReference type="ARBA" id="ARBA00004651"/>
    </source>
</evidence>
<evidence type="ECO:0000256" key="6">
    <source>
        <dbReference type="ARBA" id="ARBA00022989"/>
    </source>
</evidence>
<protein>
    <recommendedName>
        <fullName evidence="15">Sodium-dependent multivitamin transporter</fullName>
    </recommendedName>
</protein>
<evidence type="ECO:0000256" key="4">
    <source>
        <dbReference type="ARBA" id="ARBA00022475"/>
    </source>
</evidence>
<evidence type="ECO:0000256" key="8">
    <source>
        <dbReference type="ARBA" id="ARBA00023065"/>
    </source>
</evidence>
<keyword evidence="10" id="KW-0739">Sodium transport</keyword>
<dbReference type="GO" id="GO:0006814">
    <property type="term" value="P:sodium ion transport"/>
    <property type="evidence" value="ECO:0007669"/>
    <property type="project" value="UniProtKB-KW"/>
</dbReference>
<evidence type="ECO:0000256" key="12">
    <source>
        <dbReference type="SAM" id="Phobius"/>
    </source>
</evidence>
<proteinExistence type="inferred from homology"/>
<feature type="non-terminal residue" evidence="13">
    <location>
        <position position="161"/>
    </location>
</feature>
<dbReference type="Gene3D" id="1.20.1730.10">
    <property type="entry name" value="Sodium/glucose cotransporter"/>
    <property type="match status" value="1"/>
</dbReference>
<evidence type="ECO:0000256" key="11">
    <source>
        <dbReference type="RuleBase" id="RU362091"/>
    </source>
</evidence>
<evidence type="ECO:0000313" key="14">
    <source>
        <dbReference type="Proteomes" id="UP000749559"/>
    </source>
</evidence>
<evidence type="ECO:0000256" key="7">
    <source>
        <dbReference type="ARBA" id="ARBA00023053"/>
    </source>
</evidence>
<evidence type="ECO:0000256" key="10">
    <source>
        <dbReference type="ARBA" id="ARBA00023201"/>
    </source>
</evidence>
<comment type="caution">
    <text evidence="13">The sequence shown here is derived from an EMBL/GenBank/DDBJ whole genome shotgun (WGS) entry which is preliminary data.</text>
</comment>